<organism evidence="1 2">
    <name type="scientific">Sediminihaliea albiluteola</name>
    <dbReference type="NCBI Taxonomy" id="2758564"/>
    <lineage>
        <taxon>Bacteria</taxon>
        <taxon>Pseudomonadati</taxon>
        <taxon>Pseudomonadota</taxon>
        <taxon>Gammaproteobacteria</taxon>
        <taxon>Cellvibrionales</taxon>
        <taxon>Halieaceae</taxon>
        <taxon>Sediminihaliea</taxon>
    </lineage>
</organism>
<dbReference type="PANTHER" id="PTHR36451">
    <property type="entry name" value="PAPS-DEPENDENT SULFOTRANSFERASE STF3"/>
    <property type="match status" value="1"/>
</dbReference>
<accession>A0A7W2TWZ2</accession>
<dbReference type="InterPro" id="IPR052736">
    <property type="entry name" value="Stf3_sulfotransferase"/>
</dbReference>
<sequence length="384" mass="44478">MSEQERKSAMSQFIQLPALLRLLKRGKVESGYRLYAAGRLLFSLILEPFRLYEKLRWGKTIEATELSAPPVFLLGMGRSGTTHLHYLFWQDPQFGFVSNYQASMHPVAMIGRGWLKQRIASSMPDTRPMDNVAITLDAPQEEELAMVTLTEHAAFHFASFPRSLPECYDRYVTELGGNEQELAEWQKAYMEVLKKATLLNDGKRLVLKTPTHTGRVALLNKMFPGAKYVFIVRNPYAVYQSMRNMYRLILPGQTFQDLDWQAIDNWILHAYRELLSKYLEQRSIIAPEDLVEIRFEELEKKPMEIMENIYQRLDLGDFKQVAPKLQSYLDSLASYSKNTFDFPDELIRTVNEHWSFAFDAFGYEKLSPSQPEQPSTITTKQETA</sequence>
<reference evidence="1 2" key="1">
    <citation type="submission" date="2020-07" db="EMBL/GenBank/DDBJ databases">
        <title>Halieaceae bacterium, F7430, whole genome shotgun sequencing project.</title>
        <authorList>
            <person name="Jiang S."/>
            <person name="Liu Z.W."/>
            <person name="Du Z.J."/>
        </authorList>
    </citation>
    <scope>NUCLEOTIDE SEQUENCE [LARGE SCALE GENOMIC DNA]</scope>
    <source>
        <strain evidence="1 2">F7430</strain>
    </source>
</reference>
<dbReference type="RefSeq" id="WP_182172403.1">
    <property type="nucleotide sequence ID" value="NZ_JACFXU010000014.1"/>
</dbReference>
<keyword evidence="1" id="KW-0808">Transferase</keyword>
<evidence type="ECO:0000313" key="1">
    <source>
        <dbReference type="EMBL" id="MBA6413354.1"/>
    </source>
</evidence>
<dbReference type="AlphaFoldDB" id="A0A7W2TWZ2"/>
<comment type="caution">
    <text evidence="1">The sequence shown here is derived from an EMBL/GenBank/DDBJ whole genome shotgun (WGS) entry which is preliminary data.</text>
</comment>
<evidence type="ECO:0000313" key="2">
    <source>
        <dbReference type="Proteomes" id="UP000539350"/>
    </source>
</evidence>
<dbReference type="InterPro" id="IPR027417">
    <property type="entry name" value="P-loop_NTPase"/>
</dbReference>
<gene>
    <name evidence="1" type="ORF">H2508_09555</name>
</gene>
<proteinExistence type="predicted"/>
<protein>
    <submittedName>
        <fullName evidence="1">Sulfotransferase</fullName>
    </submittedName>
</protein>
<dbReference type="Gene3D" id="3.40.50.300">
    <property type="entry name" value="P-loop containing nucleotide triphosphate hydrolases"/>
    <property type="match status" value="1"/>
</dbReference>
<dbReference type="EMBL" id="JACFXU010000014">
    <property type="protein sequence ID" value="MBA6413354.1"/>
    <property type="molecule type" value="Genomic_DNA"/>
</dbReference>
<dbReference type="PANTHER" id="PTHR36451:SF1">
    <property type="entry name" value="OMEGA-HYDROXY-BETA-DIHYDROMENAQUINONE-9 SULFOTRANSFERASE STF3"/>
    <property type="match status" value="1"/>
</dbReference>
<dbReference type="Pfam" id="PF13469">
    <property type="entry name" value="Sulfotransfer_3"/>
    <property type="match status" value="1"/>
</dbReference>
<dbReference type="Proteomes" id="UP000539350">
    <property type="component" value="Unassembled WGS sequence"/>
</dbReference>
<keyword evidence="2" id="KW-1185">Reference proteome</keyword>
<name>A0A7W2TWZ2_9GAMM</name>
<dbReference type="GO" id="GO:0016740">
    <property type="term" value="F:transferase activity"/>
    <property type="evidence" value="ECO:0007669"/>
    <property type="project" value="UniProtKB-KW"/>
</dbReference>
<dbReference type="SUPFAM" id="SSF52540">
    <property type="entry name" value="P-loop containing nucleoside triphosphate hydrolases"/>
    <property type="match status" value="1"/>
</dbReference>